<evidence type="ECO:0000313" key="1">
    <source>
        <dbReference type="EMBL" id="MDN6899660.1"/>
    </source>
</evidence>
<dbReference type="InterPro" id="IPR027417">
    <property type="entry name" value="P-loop_NTPase"/>
</dbReference>
<dbReference type="Proteomes" id="UP001167919">
    <property type="component" value="Unassembled WGS sequence"/>
</dbReference>
<evidence type="ECO:0008006" key="3">
    <source>
        <dbReference type="Google" id="ProtNLM"/>
    </source>
</evidence>
<sequence>MTRKKLILIGGTMGIGKTTIGQFLVEKRLENAVFLDGDWCWYMNPWVFNDENKKWFFKILSFC</sequence>
<reference evidence="1" key="1">
    <citation type="submission" date="2019-01" db="EMBL/GenBank/DDBJ databases">
        <title>Oenococcus sicerae UCMA17102.</title>
        <authorList>
            <person name="Cousin F.J."/>
            <person name="Le Guellec R."/>
            <person name="Cretenet M."/>
        </authorList>
    </citation>
    <scope>NUCLEOTIDE SEQUENCE</scope>
    <source>
        <strain evidence="1">UCMA17102</strain>
    </source>
</reference>
<dbReference type="AlphaFoldDB" id="A0AAJ1R9D7"/>
<gene>
    <name evidence="1" type="ORF">EVC35_01390</name>
</gene>
<organism evidence="1 2">
    <name type="scientific">Oenococcus sicerae</name>
    <dbReference type="NCBI Taxonomy" id="2203724"/>
    <lineage>
        <taxon>Bacteria</taxon>
        <taxon>Bacillati</taxon>
        <taxon>Bacillota</taxon>
        <taxon>Bacilli</taxon>
        <taxon>Lactobacillales</taxon>
        <taxon>Lactobacillaceae</taxon>
        <taxon>Oenococcus</taxon>
    </lineage>
</organism>
<accession>A0AAJ1R9D7</accession>
<comment type="caution">
    <text evidence="1">The sequence shown here is derived from an EMBL/GenBank/DDBJ whole genome shotgun (WGS) entry which is preliminary data.</text>
</comment>
<protein>
    <recommendedName>
        <fullName evidence="3">Shikimate kinase</fullName>
    </recommendedName>
</protein>
<name>A0AAJ1R9D7_9LACO</name>
<dbReference type="EMBL" id="SDWY01000001">
    <property type="protein sequence ID" value="MDN6899660.1"/>
    <property type="molecule type" value="Genomic_DNA"/>
</dbReference>
<dbReference type="SUPFAM" id="SSF52540">
    <property type="entry name" value="P-loop containing nucleoside triphosphate hydrolases"/>
    <property type="match status" value="1"/>
</dbReference>
<dbReference type="Gene3D" id="3.40.50.300">
    <property type="entry name" value="P-loop containing nucleotide triphosphate hydrolases"/>
    <property type="match status" value="1"/>
</dbReference>
<dbReference type="RefSeq" id="WP_301710917.1">
    <property type="nucleotide sequence ID" value="NZ_SDWY01000001.1"/>
</dbReference>
<proteinExistence type="predicted"/>
<evidence type="ECO:0000313" key="2">
    <source>
        <dbReference type="Proteomes" id="UP001167919"/>
    </source>
</evidence>